<dbReference type="InterPro" id="IPR000914">
    <property type="entry name" value="SBP_5_dom"/>
</dbReference>
<evidence type="ECO:0000313" key="7">
    <source>
        <dbReference type="Proteomes" id="UP000002008"/>
    </source>
</evidence>
<dbReference type="InterPro" id="IPR039424">
    <property type="entry name" value="SBP_5"/>
</dbReference>
<dbReference type="GO" id="GO:0043190">
    <property type="term" value="C:ATP-binding cassette (ABC) transporter complex"/>
    <property type="evidence" value="ECO:0007669"/>
    <property type="project" value="InterPro"/>
</dbReference>
<dbReference type="KEGG" id="cau:Caur_2238"/>
<keyword evidence="3 4" id="KW-0732">Signal</keyword>
<dbReference type="Gene3D" id="3.10.105.10">
    <property type="entry name" value="Dipeptide-binding Protein, Domain 3"/>
    <property type="match status" value="1"/>
</dbReference>
<accession>A9WFU7</accession>
<dbReference type="EnsemblBacteria" id="ABY35447">
    <property type="protein sequence ID" value="ABY35447"/>
    <property type="gene ID" value="Caur_2238"/>
</dbReference>
<comment type="similarity">
    <text evidence="1">Belongs to the bacterial solute-binding protein 5 family.</text>
</comment>
<proteinExistence type="inferred from homology"/>
<dbReference type="AlphaFoldDB" id="A9WFU7"/>
<reference evidence="7" key="1">
    <citation type="journal article" date="2011" name="BMC Genomics">
        <title>Complete genome sequence of the filamentous anoxygenic phototrophic bacterium Chloroflexus aurantiacus.</title>
        <authorList>
            <person name="Tang K.H."/>
            <person name="Barry K."/>
            <person name="Chertkov O."/>
            <person name="Dalin E."/>
            <person name="Han C.S."/>
            <person name="Hauser L.J."/>
            <person name="Honchak B.M."/>
            <person name="Karbach L.E."/>
            <person name="Land M.L."/>
            <person name="Lapidus A."/>
            <person name="Larimer F.W."/>
            <person name="Mikhailova N."/>
            <person name="Pitluck S."/>
            <person name="Pierson B.K."/>
            <person name="Blankenship R.E."/>
        </authorList>
    </citation>
    <scope>NUCLEOTIDE SEQUENCE [LARGE SCALE GENOMIC DNA]</scope>
    <source>
        <strain evidence="7">ATCC 29366 / DSM 635 / J-10-fl</strain>
    </source>
</reference>
<dbReference type="GO" id="GO:0042597">
    <property type="term" value="C:periplasmic space"/>
    <property type="evidence" value="ECO:0007669"/>
    <property type="project" value="UniProtKB-ARBA"/>
</dbReference>
<dbReference type="GO" id="GO:0015833">
    <property type="term" value="P:peptide transport"/>
    <property type="evidence" value="ECO:0000318"/>
    <property type="project" value="GO_Central"/>
</dbReference>
<dbReference type="RefSeq" id="WP_012258101.1">
    <property type="nucleotide sequence ID" value="NC_010175.1"/>
</dbReference>
<keyword evidence="2" id="KW-0813">Transport</keyword>
<dbReference type="InParanoid" id="A9WFU7"/>
<evidence type="ECO:0000313" key="6">
    <source>
        <dbReference type="EMBL" id="ABY35447.1"/>
    </source>
</evidence>
<dbReference type="GO" id="GO:1904680">
    <property type="term" value="F:peptide transmembrane transporter activity"/>
    <property type="evidence" value="ECO:0000318"/>
    <property type="project" value="GO_Central"/>
</dbReference>
<dbReference type="PANTHER" id="PTHR30290:SF9">
    <property type="entry name" value="OLIGOPEPTIDE-BINDING PROTEIN APPA"/>
    <property type="match status" value="1"/>
</dbReference>
<evidence type="ECO:0000256" key="3">
    <source>
        <dbReference type="ARBA" id="ARBA00022729"/>
    </source>
</evidence>
<evidence type="ECO:0000259" key="5">
    <source>
        <dbReference type="Pfam" id="PF00496"/>
    </source>
</evidence>
<dbReference type="Proteomes" id="UP000002008">
    <property type="component" value="Chromosome"/>
</dbReference>
<dbReference type="PATRIC" id="fig|324602.8.peg.2535"/>
<evidence type="ECO:0000256" key="2">
    <source>
        <dbReference type="ARBA" id="ARBA00022448"/>
    </source>
</evidence>
<dbReference type="eggNOG" id="COG0747">
    <property type="taxonomic scope" value="Bacteria"/>
</dbReference>
<evidence type="ECO:0000256" key="4">
    <source>
        <dbReference type="SAM" id="SignalP"/>
    </source>
</evidence>
<evidence type="ECO:0000256" key="1">
    <source>
        <dbReference type="ARBA" id="ARBA00005695"/>
    </source>
</evidence>
<dbReference type="Pfam" id="PF00496">
    <property type="entry name" value="SBP_bac_5"/>
    <property type="match status" value="1"/>
</dbReference>
<sequence length="591" mass="65637">MKRFITSLIAKFALMVLVSCTIVVDVPTPTPFVSTALPESTPTVVREQVLRIGMVTEPPDLLPYHSNPTDERLTSPLTELIFPSPMLAVDFKLQPTGVLTRLPAFANGDVMTATVTVFRDALGQISETPTETTDNVTQVSVTFHWNPNLRWADGTPVTAADSVFAYELAQQIDLGQAANSRLAMTERYEQIDEYTTRAVLRPDVTDPAYITSFWTPLPRHLLADLDAQQIGQSEFVRRPLGYGPYTIKSFEGGTLELVRNPFYWGEAAPFDTIVIAFRSEPGQLVDLVRGGGLDLAFIEQPTPALLEQLLARADQQELQLSTSPNTIWEHLDFNLDVPLLQDIRVRRAIAHAINRSALVEQLLGGRSNVLESWILPGQLGEPPLDQITRYAYNPDEARRLLDEAGLFDTDGDSWREYEGLPIVLSLVTTANSPLREAVASQIANDLAQVGLNIEVVPLPPGELYSTEGPLYQRTFQLALFGWIAGAHPRGWELWSCSGVPGEANNWTGNNFAGWCFFEANEAINTATTALDPNEQIAAYLRQQQLFTQEVPVLPLFQRIDALIARPGLSGWRLNPTAPFTWNIQEWRFAGE</sequence>
<dbReference type="Gene3D" id="3.40.190.10">
    <property type="entry name" value="Periplasmic binding protein-like II"/>
    <property type="match status" value="1"/>
</dbReference>
<dbReference type="EMBL" id="CP000909">
    <property type="protein sequence ID" value="ABY35447.1"/>
    <property type="molecule type" value="Genomic_DNA"/>
</dbReference>
<dbReference type="SUPFAM" id="SSF53850">
    <property type="entry name" value="Periplasmic binding protein-like II"/>
    <property type="match status" value="1"/>
</dbReference>
<feature type="signal peptide" evidence="4">
    <location>
        <begin position="1"/>
        <end position="25"/>
    </location>
</feature>
<dbReference type="CDD" id="cd08513">
    <property type="entry name" value="PBP2_thermophilic_Hb8_like"/>
    <property type="match status" value="1"/>
</dbReference>
<feature type="chain" id="PRO_5002746312" evidence="4">
    <location>
        <begin position="26"/>
        <end position="591"/>
    </location>
</feature>
<feature type="domain" description="Solute-binding protein family 5" evidence="5">
    <location>
        <begin position="141"/>
        <end position="488"/>
    </location>
</feature>
<name>A9WFU7_CHLAA</name>
<dbReference type="HOGENOM" id="CLU_017028_8_6_0"/>
<gene>
    <name evidence="6" type="ordered locus">Caur_2238</name>
</gene>
<keyword evidence="7" id="KW-1185">Reference proteome</keyword>
<dbReference type="STRING" id="324602.Caur_2238"/>
<organism evidence="6 7">
    <name type="scientific">Chloroflexus aurantiacus (strain ATCC 29366 / DSM 635 / J-10-fl)</name>
    <dbReference type="NCBI Taxonomy" id="324602"/>
    <lineage>
        <taxon>Bacteria</taxon>
        <taxon>Bacillati</taxon>
        <taxon>Chloroflexota</taxon>
        <taxon>Chloroflexia</taxon>
        <taxon>Chloroflexales</taxon>
        <taxon>Chloroflexineae</taxon>
        <taxon>Chloroflexaceae</taxon>
        <taxon>Chloroflexus</taxon>
    </lineage>
</organism>
<dbReference type="PANTHER" id="PTHR30290">
    <property type="entry name" value="PERIPLASMIC BINDING COMPONENT OF ABC TRANSPORTER"/>
    <property type="match status" value="1"/>
</dbReference>
<protein>
    <submittedName>
        <fullName evidence="6">Extracellular solute-binding protein family 5</fullName>
    </submittedName>
</protein>